<evidence type="ECO:0000259" key="1">
    <source>
        <dbReference type="PROSITE" id="PS50157"/>
    </source>
</evidence>
<dbReference type="SUPFAM" id="SSF57667">
    <property type="entry name" value="beta-beta-alpha zinc fingers"/>
    <property type="match status" value="1"/>
</dbReference>
<dbReference type="InterPro" id="IPR013087">
    <property type="entry name" value="Znf_C2H2_type"/>
</dbReference>
<comment type="caution">
    <text evidence="2">The sequence shown here is derived from an EMBL/GenBank/DDBJ whole genome shotgun (WGS) entry which is preliminary data.</text>
</comment>
<gene>
    <name evidence="2" type="ORF">ENO77_00340</name>
</gene>
<accession>A0A7C2VLK3</accession>
<sequence length="134" mass="15243">MSECTAKLIRIVQDVKAPFTLEVVRSIARLCNEDPYRLWYSLATSYKQRPMPIEVSAAGQRVASEKKPTTTGETCWRCSACGKSFDDIKHLVNHILFFLRQGDKAHAELYKEVKSKATKEGKTFTQVAEELLRC</sequence>
<dbReference type="AlphaFoldDB" id="A0A7C2VLK3"/>
<dbReference type="InterPro" id="IPR036236">
    <property type="entry name" value="Znf_C2H2_sf"/>
</dbReference>
<dbReference type="EMBL" id="DSGT01000002">
    <property type="protein sequence ID" value="HEW52627.1"/>
    <property type="molecule type" value="Genomic_DNA"/>
</dbReference>
<dbReference type="Gene3D" id="3.30.160.60">
    <property type="entry name" value="Classic Zinc Finger"/>
    <property type="match status" value="1"/>
</dbReference>
<name>A0A7C2VLK3_9CREN</name>
<proteinExistence type="predicted"/>
<reference evidence="2" key="1">
    <citation type="journal article" date="2020" name="mSystems">
        <title>Genome- and Community-Level Interaction Insights into Carbon Utilization and Element Cycling Functions of Hydrothermarchaeota in Hydrothermal Sediment.</title>
        <authorList>
            <person name="Zhou Z."/>
            <person name="Liu Y."/>
            <person name="Xu W."/>
            <person name="Pan J."/>
            <person name="Luo Z.H."/>
            <person name="Li M."/>
        </authorList>
    </citation>
    <scope>NUCLEOTIDE SEQUENCE [LARGE SCALE GENOMIC DNA]</scope>
    <source>
        <strain evidence="2">SpSt-16</strain>
    </source>
</reference>
<dbReference type="PROSITE" id="PS50157">
    <property type="entry name" value="ZINC_FINGER_C2H2_2"/>
    <property type="match status" value="1"/>
</dbReference>
<organism evidence="2">
    <name type="scientific">Ignisphaera aggregans</name>
    <dbReference type="NCBI Taxonomy" id="334771"/>
    <lineage>
        <taxon>Archaea</taxon>
        <taxon>Thermoproteota</taxon>
        <taxon>Thermoprotei</taxon>
        <taxon>Desulfurococcales</taxon>
        <taxon>Desulfurococcaceae</taxon>
        <taxon>Ignisphaera</taxon>
    </lineage>
</organism>
<protein>
    <recommendedName>
        <fullName evidence="1">C2H2-type domain-containing protein</fullName>
    </recommendedName>
</protein>
<feature type="domain" description="C2H2-type" evidence="1">
    <location>
        <begin position="76"/>
        <end position="105"/>
    </location>
</feature>
<evidence type="ECO:0000313" key="2">
    <source>
        <dbReference type="EMBL" id="HEW52627.1"/>
    </source>
</evidence>